<proteinExistence type="predicted"/>
<dbReference type="InterPro" id="IPR026992">
    <property type="entry name" value="DIOX_N"/>
</dbReference>
<dbReference type="PROSITE" id="PS51471">
    <property type="entry name" value="FE2OG_OXY"/>
    <property type="match status" value="1"/>
</dbReference>
<dbReference type="Proteomes" id="UP000757232">
    <property type="component" value="Unassembled WGS sequence"/>
</dbReference>
<evidence type="ECO:0000313" key="3">
    <source>
        <dbReference type="EMBL" id="OCB85356.1"/>
    </source>
</evidence>
<feature type="compositionally biased region" description="Acidic residues" evidence="1">
    <location>
        <begin position="450"/>
        <end position="459"/>
    </location>
</feature>
<feature type="domain" description="Fe2OG dioxygenase" evidence="2">
    <location>
        <begin position="168"/>
        <end position="278"/>
    </location>
</feature>
<feature type="compositionally biased region" description="Acidic residues" evidence="1">
    <location>
        <begin position="743"/>
        <end position="757"/>
    </location>
</feature>
<dbReference type="InterPro" id="IPR005123">
    <property type="entry name" value="Oxoglu/Fe-dep_dioxygenase_dom"/>
</dbReference>
<evidence type="ECO:0000259" key="2">
    <source>
        <dbReference type="PROSITE" id="PS51471"/>
    </source>
</evidence>
<dbReference type="InterPro" id="IPR050231">
    <property type="entry name" value="Iron_ascorbate_oxido_reductase"/>
</dbReference>
<feature type="compositionally biased region" description="Low complexity" evidence="1">
    <location>
        <begin position="350"/>
        <end position="367"/>
    </location>
</feature>
<feature type="compositionally biased region" description="Acidic residues" evidence="1">
    <location>
        <begin position="608"/>
        <end position="618"/>
    </location>
</feature>
<organism evidence="3 4">
    <name type="scientific">Sanghuangporus baumii</name>
    <name type="common">Phellinus baumii</name>
    <dbReference type="NCBI Taxonomy" id="108892"/>
    <lineage>
        <taxon>Eukaryota</taxon>
        <taxon>Fungi</taxon>
        <taxon>Dikarya</taxon>
        <taxon>Basidiomycota</taxon>
        <taxon>Agaricomycotina</taxon>
        <taxon>Agaricomycetes</taxon>
        <taxon>Hymenochaetales</taxon>
        <taxon>Hymenochaetaceae</taxon>
        <taxon>Sanghuangporus</taxon>
    </lineage>
</organism>
<dbReference type="SUPFAM" id="SSF51197">
    <property type="entry name" value="Clavaminate synthase-like"/>
    <property type="match status" value="1"/>
</dbReference>
<accession>A0A9Q5HSY7</accession>
<dbReference type="InterPro" id="IPR044861">
    <property type="entry name" value="IPNS-like_FE2OG_OXY"/>
</dbReference>
<sequence length="757" mass="86125">MPGLTLPPFPEDLPTHPLIIVDYGLVKSGDSQEIDKLWKASTELGFWYLKNHGAELEVEGMFDMGEETLALPQEEKMNIKQLGSGATNEYGNPDNVEFINVSKEDALAYPEVFHRTYPSAVNARMESTIIPFVQKSVDIIDTVLSVYEMKLGMPAGTLLKLHPHMEGSGSEARCIKSPPKKAGSVGSITKEDVFLGAHTDFGSLSFLHNRLGGLQVFPPGSAEWQYVLPIPGHAICNIGDSLSVFSGGILRSNLHRTVPPPGAQASQTRWSMGYFSRPANRVSLRALDESEAVKDALSCMSSEQRAMYFPNVTQGDWYARRMDNLQLKNRKLLEQQFQVHAPQSDPVQPSPESSLPPSSLDSSIIDPSLEEPPSLVEQVEALKNRVAQLEELTSFADDEGDGGRRMRRNTKKDILIGGEYNSLTDGQKNARKELTMRIRSVMKALTSTEQEPDEGEEAPETCLPEGERGFMPDYHEPPRFHENSELINRTAELVLTEYTIDDATGRFLCGEIPFSKTDLRELATTAFRNRKRRYLTQQNIAMKKKDLRAKWRNRRHLRQRQTKKQREKQIEAYEKKFNTKLPREIFQSDCMTELVSELDSTDIPDPPSDIEVDEDEDDELKKREKTVKDARAARFTQIAEMTALTPRERDEKVKVWEERKPEFRSAELSEAYKRLDQLTNKEREEAGENSRLWSRRVFMGNTTSKIPKCKKKVWPFMVDLQWLANDEDHKKAHWTKLQRADPDDYNLGDEQESASEQ</sequence>
<dbReference type="EMBL" id="LNZH02000210">
    <property type="protein sequence ID" value="OCB85356.1"/>
    <property type="molecule type" value="Genomic_DNA"/>
</dbReference>
<evidence type="ECO:0000313" key="4">
    <source>
        <dbReference type="Proteomes" id="UP000757232"/>
    </source>
</evidence>
<dbReference type="AlphaFoldDB" id="A0A9Q5HSY7"/>
<dbReference type="Pfam" id="PF14226">
    <property type="entry name" value="DIOX_N"/>
    <property type="match status" value="1"/>
</dbReference>
<feature type="region of interest" description="Disordered" evidence="1">
    <location>
        <begin position="446"/>
        <end position="466"/>
    </location>
</feature>
<comment type="caution">
    <text evidence="3">The sequence shown here is derived from an EMBL/GenBank/DDBJ whole genome shotgun (WGS) entry which is preliminary data.</text>
</comment>
<feature type="region of interest" description="Disordered" evidence="1">
    <location>
        <begin position="731"/>
        <end position="757"/>
    </location>
</feature>
<feature type="region of interest" description="Disordered" evidence="1">
    <location>
        <begin position="598"/>
        <end position="618"/>
    </location>
</feature>
<name>A0A9Q5HSY7_SANBA</name>
<dbReference type="PANTHER" id="PTHR47990">
    <property type="entry name" value="2-OXOGLUTARATE (2OG) AND FE(II)-DEPENDENT OXYGENASE SUPERFAMILY PROTEIN-RELATED"/>
    <property type="match status" value="1"/>
</dbReference>
<protein>
    <submittedName>
        <fullName evidence="3">Clavaminate synthase-like protein</fullName>
    </submittedName>
</protein>
<dbReference type="OrthoDB" id="406156at2759"/>
<dbReference type="Gene3D" id="2.60.120.330">
    <property type="entry name" value="B-lactam Antibiotic, Isopenicillin N Synthase, Chain"/>
    <property type="match status" value="1"/>
</dbReference>
<dbReference type="InterPro" id="IPR027443">
    <property type="entry name" value="IPNS-like_sf"/>
</dbReference>
<gene>
    <name evidence="3" type="ORF">A7U60_g7665</name>
</gene>
<dbReference type="Pfam" id="PF03171">
    <property type="entry name" value="2OG-FeII_Oxy"/>
    <property type="match status" value="1"/>
</dbReference>
<reference evidence="3" key="1">
    <citation type="submission" date="2016-06" db="EMBL/GenBank/DDBJ databases">
        <title>Draft Genome sequence of the fungus Inonotus baumii.</title>
        <authorList>
            <person name="Zhu H."/>
            <person name="Lin W."/>
        </authorList>
    </citation>
    <scope>NUCLEOTIDE SEQUENCE</scope>
    <source>
        <strain evidence="3">821</strain>
    </source>
</reference>
<feature type="region of interest" description="Disordered" evidence="1">
    <location>
        <begin position="340"/>
        <end position="369"/>
    </location>
</feature>
<evidence type="ECO:0000256" key="1">
    <source>
        <dbReference type="SAM" id="MobiDB-lite"/>
    </source>
</evidence>
<keyword evidence="4" id="KW-1185">Reference proteome</keyword>